<evidence type="ECO:0000313" key="2">
    <source>
        <dbReference type="EMBL" id="CAK9874153.1"/>
    </source>
</evidence>
<dbReference type="EMBL" id="OZ023705">
    <property type="protein sequence ID" value="CAK9874153.1"/>
    <property type="molecule type" value="Genomic_DNA"/>
</dbReference>
<reference evidence="2" key="1">
    <citation type="submission" date="2024-03" db="EMBL/GenBank/DDBJ databases">
        <authorList>
            <consortium name="ELIXIR-Norway"/>
            <consortium name="Elixir Norway"/>
        </authorList>
    </citation>
    <scope>NUCLEOTIDE SEQUENCE</scope>
</reference>
<proteinExistence type="predicted"/>
<evidence type="ECO:0000259" key="1">
    <source>
        <dbReference type="Pfam" id="PF14432"/>
    </source>
</evidence>
<dbReference type="InterPro" id="IPR032867">
    <property type="entry name" value="DYW_dom"/>
</dbReference>
<dbReference type="Pfam" id="PF14432">
    <property type="entry name" value="DYW_deaminase"/>
    <property type="match status" value="1"/>
</dbReference>
<sequence>MALPQDLAWKPCSSSFCLLQTPVHQRLQNKGKKAENNNTTNNKIQYYCSKKREKNKKSNNLVIVYCSSIEGDTLETFVERKGPPPKVKKKFFKDAERREKLWREFFLDPSQWWDGRPEKMSAGYRDFTHKESQEGLWLDDRDKPSWVEAEVAAMAPGTVQLNSHAGLVDEGLGYFDSMGSVYDHPETNEIHAALKTLTGQIHDTEFVPDTWFALHDVEEEKKVIHLCHHSEKLAIAFGLISTPPGTPLRIFKNLQECGDCHTATKFTAKIIGRRIIVQALDDESVHKFVVHPD</sequence>
<protein>
    <recommendedName>
        <fullName evidence="1">DYW domain-containing protein</fullName>
    </recommendedName>
</protein>
<accession>A0ABP1BGC7</accession>
<keyword evidence="3" id="KW-1185">Reference proteome</keyword>
<gene>
    <name evidence="2" type="ORF">CSSPJE1EN2_LOCUS16594</name>
</gene>
<feature type="domain" description="DYW" evidence="1">
    <location>
        <begin position="206"/>
        <end position="288"/>
    </location>
</feature>
<name>A0ABP1BGC7_9BRYO</name>
<organism evidence="2 3">
    <name type="scientific">Sphagnum jensenii</name>
    <dbReference type="NCBI Taxonomy" id="128206"/>
    <lineage>
        <taxon>Eukaryota</taxon>
        <taxon>Viridiplantae</taxon>
        <taxon>Streptophyta</taxon>
        <taxon>Embryophyta</taxon>
        <taxon>Bryophyta</taxon>
        <taxon>Sphagnophytina</taxon>
        <taxon>Sphagnopsida</taxon>
        <taxon>Sphagnales</taxon>
        <taxon>Sphagnaceae</taxon>
        <taxon>Sphagnum</taxon>
    </lineage>
</organism>
<evidence type="ECO:0000313" key="3">
    <source>
        <dbReference type="Proteomes" id="UP001497522"/>
    </source>
</evidence>
<dbReference type="Proteomes" id="UP001497522">
    <property type="component" value="Chromosome 4"/>
</dbReference>